<dbReference type="InterPro" id="IPR044230">
    <property type="entry name" value="GTF3C4"/>
</dbReference>
<dbReference type="PANTHER" id="PTHR15496:SF2">
    <property type="entry name" value="GENERAL TRANSCRIPTION FACTOR 3C POLYPEPTIDE 4"/>
    <property type="match status" value="1"/>
</dbReference>
<name>A0A9P0MFN5_ACAOB</name>
<keyword evidence="4" id="KW-1185">Reference proteome</keyword>
<dbReference type="GO" id="GO:0004402">
    <property type="term" value="F:histone acetyltransferase activity"/>
    <property type="evidence" value="ECO:0007669"/>
    <property type="project" value="InterPro"/>
</dbReference>
<dbReference type="Proteomes" id="UP001152888">
    <property type="component" value="Unassembled WGS sequence"/>
</dbReference>
<evidence type="ECO:0000313" key="4">
    <source>
        <dbReference type="Proteomes" id="UP001152888"/>
    </source>
</evidence>
<dbReference type="OrthoDB" id="6021743at2759"/>
<feature type="domain" description="Transcription factor IIIC 90kDa subunit N-terminal" evidence="2">
    <location>
        <begin position="26"/>
        <end position="402"/>
    </location>
</feature>
<dbReference type="EMBL" id="CAKOFQ010008119">
    <property type="protein sequence ID" value="CAH2011788.1"/>
    <property type="molecule type" value="Genomic_DNA"/>
</dbReference>
<gene>
    <name evidence="3" type="ORF">ACAOBT_LOCUS32414</name>
</gene>
<evidence type="ECO:0000313" key="3">
    <source>
        <dbReference type="EMBL" id="CAH2011788.1"/>
    </source>
</evidence>
<reference evidence="3" key="1">
    <citation type="submission" date="2022-03" db="EMBL/GenBank/DDBJ databases">
        <authorList>
            <person name="Sayadi A."/>
        </authorList>
    </citation>
    <scope>NUCLEOTIDE SEQUENCE</scope>
</reference>
<sequence>MNLDLKFLDSFKLSTTYVTNYACGKSENNDFFVLTDQGIYILTLRGDLSYSFPQFSCKKLFMPVSTYAACENIDIDVNSFSNYVERKDLYELALTSEYSVNLKHANKLDILPLKAEWSPQGLIDTTGCILAVLNSVYSLELYVRYVNKNEIVEYVTISNILEEVINEAKQKWESANRFSIEIKLRQFKNRIQFVSITGFTWGHKFKIGSIQHCTLFVGHMNGDITVWSVPEKLVSGQNWKPQILCRYATGLERIVTLHWHQTSEFGGGLCFADVSGRMKVVHITNLNKPVANVDNETIFWNEPDKVAIDKITVMEHDSYTFILAVKQRIILIFGLDKNGDVFGQKACYVDDVYITGLHHTGNTIYVLTLPGIFTELTLTVQDEKIKVTDKKISLKFDMKKYRTHGCFFSKNFAFFGLLCQQWAQDGSRVRAIEAEVIVFQNLEMKLIDSLWNNPSESLRDYWDCLEVLRITCIREKRFPWLGISPDLNYDKLSIYHLKLLRQLAKLSEMVFNFVPVVKNYDIKPFILTHYLLQIKLVVQRLKRLLAQKDLSVYQMRSIDVQNFFLKEMIAKNILAKSNVGKTFIDDIRSVMEVANEMRYPDTMQCIWCGEKILGPTCLPPHADARCCFSMMPILVVPSFKCPYCSSLAHPQETQEPVPCPYCDVSMDRIPVDTEKYENEAKKLHLHWDGEVKSPCYSDCLREEISCEDIEENSREYVVCSDSEDDEECTKLRTLYERFGHLNLEEILKMDMSEDSIEREDGEASKRMKLENDDTDIE</sequence>
<dbReference type="Pfam" id="PF12657">
    <property type="entry name" value="TFIIIC_delta"/>
    <property type="match status" value="1"/>
</dbReference>
<evidence type="ECO:0000256" key="1">
    <source>
        <dbReference type="SAM" id="MobiDB-lite"/>
    </source>
</evidence>
<comment type="caution">
    <text evidence="3">The sequence shown here is derived from an EMBL/GenBank/DDBJ whole genome shotgun (WGS) entry which is preliminary data.</text>
</comment>
<evidence type="ECO:0000259" key="2">
    <source>
        <dbReference type="Pfam" id="PF12657"/>
    </source>
</evidence>
<dbReference type="GO" id="GO:0006384">
    <property type="term" value="P:transcription initiation at RNA polymerase III promoter"/>
    <property type="evidence" value="ECO:0007669"/>
    <property type="project" value="InterPro"/>
</dbReference>
<protein>
    <recommendedName>
        <fullName evidence="2">Transcription factor IIIC 90kDa subunit N-terminal domain-containing protein</fullName>
    </recommendedName>
</protein>
<proteinExistence type="predicted"/>
<feature type="compositionally biased region" description="Basic and acidic residues" evidence="1">
    <location>
        <begin position="761"/>
        <end position="771"/>
    </location>
</feature>
<dbReference type="InterPro" id="IPR024761">
    <property type="entry name" value="TFIIIC_delta_N"/>
</dbReference>
<dbReference type="PANTHER" id="PTHR15496">
    <property type="entry name" value="GENERAL TRANSCRIPTION FACTOR 3C POLYPEPTIDE 4 FAMILY"/>
    <property type="match status" value="1"/>
</dbReference>
<dbReference type="AlphaFoldDB" id="A0A9P0MFN5"/>
<accession>A0A9P0MFN5</accession>
<feature type="region of interest" description="Disordered" evidence="1">
    <location>
        <begin position="752"/>
        <end position="777"/>
    </location>
</feature>
<dbReference type="GO" id="GO:0000127">
    <property type="term" value="C:transcription factor TFIIIC complex"/>
    <property type="evidence" value="ECO:0007669"/>
    <property type="project" value="InterPro"/>
</dbReference>
<organism evidence="3 4">
    <name type="scientific">Acanthoscelides obtectus</name>
    <name type="common">Bean weevil</name>
    <name type="synonym">Bruchus obtectus</name>
    <dbReference type="NCBI Taxonomy" id="200917"/>
    <lineage>
        <taxon>Eukaryota</taxon>
        <taxon>Metazoa</taxon>
        <taxon>Ecdysozoa</taxon>
        <taxon>Arthropoda</taxon>
        <taxon>Hexapoda</taxon>
        <taxon>Insecta</taxon>
        <taxon>Pterygota</taxon>
        <taxon>Neoptera</taxon>
        <taxon>Endopterygota</taxon>
        <taxon>Coleoptera</taxon>
        <taxon>Polyphaga</taxon>
        <taxon>Cucujiformia</taxon>
        <taxon>Chrysomeloidea</taxon>
        <taxon>Chrysomelidae</taxon>
        <taxon>Bruchinae</taxon>
        <taxon>Bruchini</taxon>
        <taxon>Acanthoscelides</taxon>
    </lineage>
</organism>